<gene>
    <name evidence="1" type="ORF">IO99_00700</name>
</gene>
<organism evidence="1 2">
    <name type="scientific">Clostridium sulfidigenes</name>
    <dbReference type="NCBI Taxonomy" id="318464"/>
    <lineage>
        <taxon>Bacteria</taxon>
        <taxon>Bacillati</taxon>
        <taxon>Bacillota</taxon>
        <taxon>Clostridia</taxon>
        <taxon>Eubacteriales</taxon>
        <taxon>Clostridiaceae</taxon>
        <taxon>Clostridium</taxon>
    </lineage>
</organism>
<evidence type="ECO:0000313" key="2">
    <source>
        <dbReference type="Proteomes" id="UP000028542"/>
    </source>
</evidence>
<protein>
    <submittedName>
        <fullName evidence="1">Uncharacterized protein</fullName>
    </submittedName>
</protein>
<dbReference type="AlphaFoldDB" id="A0A084JIE3"/>
<sequence length="197" mass="22790">MNQLKINQISIVTFPNVGELNEKKFRKIVEHLSEFIIGSNGNTISFNFRVGENAYINVTKDSIQYQIIGEGIEKENIEKESIELMLTKVYDSLMVEELNFSVIDVQALAPSNNSLEESLKTLNLQFEVPKGTLKGIGYRFLIEGDNYNDDLKKEPFLSDPRFTYYQLTRNFNKNKINLKTVINDLYDTYNTIGEYFK</sequence>
<accession>A0A084JIE3</accession>
<proteinExistence type="predicted"/>
<keyword evidence="2" id="KW-1185">Reference proteome</keyword>
<comment type="caution">
    <text evidence="1">The sequence shown here is derived from an EMBL/GenBank/DDBJ whole genome shotgun (WGS) entry which is preliminary data.</text>
</comment>
<dbReference type="RefSeq" id="WP_035129072.1">
    <property type="nucleotide sequence ID" value="NZ_JPMD01000001.1"/>
</dbReference>
<dbReference type="EMBL" id="JPMD01000001">
    <property type="protein sequence ID" value="KEZ88727.1"/>
    <property type="molecule type" value="Genomic_DNA"/>
</dbReference>
<name>A0A084JIE3_9CLOT</name>
<reference evidence="1 2" key="1">
    <citation type="submission" date="2014-07" db="EMBL/GenBank/DDBJ databases">
        <title>Draft genome of Clostridium sulfidigenes 113A isolated from sediments associated with methane hydrate from Krishna Godavari basin.</title>
        <authorList>
            <person name="Honkalas V.S."/>
            <person name="Dabir A.P."/>
            <person name="Arora P."/>
            <person name="Dhakephalkar P.K."/>
        </authorList>
    </citation>
    <scope>NUCLEOTIDE SEQUENCE [LARGE SCALE GENOMIC DNA]</scope>
    <source>
        <strain evidence="1 2">113A</strain>
    </source>
</reference>
<dbReference type="Proteomes" id="UP000028542">
    <property type="component" value="Unassembled WGS sequence"/>
</dbReference>
<evidence type="ECO:0000313" key="1">
    <source>
        <dbReference type="EMBL" id="KEZ88727.1"/>
    </source>
</evidence>